<comment type="similarity">
    <text evidence="3">Belongs to the PurH family.</text>
</comment>
<dbReference type="SUPFAM" id="SSF53927">
    <property type="entry name" value="Cytidine deaminase-like"/>
    <property type="match status" value="1"/>
</dbReference>
<dbReference type="InterPro" id="IPR016193">
    <property type="entry name" value="Cytidine_deaminase-like"/>
</dbReference>
<dbReference type="FunFam" id="3.40.140.20:FF:000002">
    <property type="entry name" value="Bifunctional purine biosynthesis protein PurH"/>
    <property type="match status" value="1"/>
</dbReference>
<evidence type="ECO:0000256" key="4">
    <source>
        <dbReference type="ARBA" id="ARBA00022679"/>
    </source>
</evidence>
<protein>
    <submittedName>
        <fullName evidence="11">AICARFT/IMPCHase bienzyme</fullName>
    </submittedName>
</protein>
<dbReference type="PANTHER" id="PTHR11692:SF0">
    <property type="entry name" value="BIFUNCTIONAL PURINE BIOSYNTHESIS PROTEIN ATIC"/>
    <property type="match status" value="1"/>
</dbReference>
<dbReference type="OrthoDB" id="6017153at2759"/>
<comment type="catalytic activity">
    <reaction evidence="8">
        <text>(6R)-10-formyltetrahydrofolate + 5-amino-1-(5-phospho-beta-D-ribosyl)imidazole-4-carboxamide = 5-formamido-1-(5-phospho-D-ribosyl)imidazole-4-carboxamide + (6S)-5,6,7,8-tetrahydrofolate</text>
        <dbReference type="Rhea" id="RHEA:22192"/>
        <dbReference type="ChEBI" id="CHEBI:57453"/>
        <dbReference type="ChEBI" id="CHEBI:58467"/>
        <dbReference type="ChEBI" id="CHEBI:58475"/>
        <dbReference type="ChEBI" id="CHEBI:195366"/>
        <dbReference type="EC" id="2.1.2.3"/>
    </reaction>
</comment>
<evidence type="ECO:0000313" key="11">
    <source>
        <dbReference type="EMBL" id="OVA03200.1"/>
    </source>
</evidence>
<reference evidence="11 12" key="1">
    <citation type="journal article" date="2017" name="Mol. Plant">
        <title>The Genome of Medicinal Plant Macleaya cordata Provides New Insights into Benzylisoquinoline Alkaloids Metabolism.</title>
        <authorList>
            <person name="Liu X."/>
            <person name="Liu Y."/>
            <person name="Huang P."/>
            <person name="Ma Y."/>
            <person name="Qing Z."/>
            <person name="Tang Q."/>
            <person name="Cao H."/>
            <person name="Cheng P."/>
            <person name="Zheng Y."/>
            <person name="Yuan Z."/>
            <person name="Zhou Y."/>
            <person name="Liu J."/>
            <person name="Tang Z."/>
            <person name="Zhuo Y."/>
            <person name="Zhang Y."/>
            <person name="Yu L."/>
            <person name="Huang J."/>
            <person name="Yang P."/>
            <person name="Peng Q."/>
            <person name="Zhang J."/>
            <person name="Jiang W."/>
            <person name="Zhang Z."/>
            <person name="Lin K."/>
            <person name="Ro D.K."/>
            <person name="Chen X."/>
            <person name="Xiong X."/>
            <person name="Shang Y."/>
            <person name="Huang S."/>
            <person name="Zeng J."/>
        </authorList>
    </citation>
    <scope>NUCLEOTIDE SEQUENCE [LARGE SCALE GENOMIC DNA]</scope>
    <source>
        <strain evidence="12">cv. BLH2017</strain>
        <tissue evidence="11">Root</tissue>
    </source>
</reference>
<evidence type="ECO:0000256" key="7">
    <source>
        <dbReference type="ARBA" id="ARBA00023268"/>
    </source>
</evidence>
<dbReference type="HAMAP" id="MF_00139">
    <property type="entry name" value="PurH"/>
    <property type="match status" value="1"/>
</dbReference>
<dbReference type="GO" id="GO:0004643">
    <property type="term" value="F:phosphoribosylaminoimidazolecarboxamide formyltransferase activity"/>
    <property type="evidence" value="ECO:0007669"/>
    <property type="project" value="UniProtKB-EC"/>
</dbReference>
<evidence type="ECO:0000256" key="5">
    <source>
        <dbReference type="ARBA" id="ARBA00022755"/>
    </source>
</evidence>
<dbReference type="FunFam" id="3.40.50.1380:FF:000001">
    <property type="entry name" value="Bifunctional purine biosynthesis protein PurH"/>
    <property type="match status" value="1"/>
</dbReference>
<dbReference type="PROSITE" id="PS51855">
    <property type="entry name" value="MGS"/>
    <property type="match status" value="1"/>
</dbReference>
<dbReference type="InParanoid" id="A0A200PYB1"/>
<dbReference type="GO" id="GO:0006189">
    <property type="term" value="P:'de novo' IMP biosynthetic process"/>
    <property type="evidence" value="ECO:0007669"/>
    <property type="project" value="UniProtKB-UniPathway"/>
</dbReference>
<dbReference type="STRING" id="56857.A0A200PYB1"/>
<dbReference type="SMART" id="SM00851">
    <property type="entry name" value="MGS"/>
    <property type="match status" value="1"/>
</dbReference>
<keyword evidence="5" id="KW-0658">Purine biosynthesis</keyword>
<dbReference type="GO" id="GO:0003937">
    <property type="term" value="F:IMP cyclohydrolase activity"/>
    <property type="evidence" value="ECO:0007669"/>
    <property type="project" value="UniProtKB-EC"/>
</dbReference>
<feature type="domain" description="MGS-like" evidence="10">
    <location>
        <begin position="76"/>
        <end position="227"/>
    </location>
</feature>
<proteinExistence type="inferred from homology"/>
<comment type="pathway">
    <text evidence="1">Purine metabolism; IMP biosynthesis via de novo pathway; IMP from 5-formamido-1-(5-phospho-D-ribosyl)imidazole-4-carboxamide: step 1/1.</text>
</comment>
<comment type="caution">
    <text evidence="11">The sequence shown here is derived from an EMBL/GenBank/DDBJ whole genome shotgun (WGS) entry which is preliminary data.</text>
</comment>
<dbReference type="NCBIfam" id="TIGR00355">
    <property type="entry name" value="purH"/>
    <property type="match status" value="1"/>
</dbReference>
<sequence length="607" mass="66317">MLGFAATANTAHPAYSNRLLGSFQFSNSYRTTYCSQKASSIIFRIPSLLFNRNNVSSVKAMAEAETLSTPKTVSHSSSSSNGHKQALISLSDKRDLALLGNGLQGLGYTIISTGGTASALEEAGVSVTKVEQLTCFPEMLDGRVKTLHPNIHGGILARRDQKHHMEALDKHGIGTFDLVVVNLYPFYDKVSSSSAITFDDGIENIDIGGPAMIRAAAKNHKDVLVVVDSEDYPALLEFLKGNQDDQQFRRKLAWKAFQHVASYDSAVSEWLWKQTVGDKFPPSLTVPLSLKSYLRYGENPHQKAAFYVDKSLSEVKAGGIATAVQHHGKEMSYNNYLDADAAWNCVSEFPNPTCVVVKHTNPCGVASRDDILEAYRLAVKADPVSAFGGIVAFNIEVDEALAKEIREFRSPTDGETRMFYEIVVAPKYSQKGLEILRGKSKTLRILEASKNEKGKLSLRQVGGGWLAQDSDDLTPHDIKFSVVSKKTPKGNELHDAEFAWLCVKHVKSNAIVIAKNNCMLGMGSGQPNRLESLRIAFKKAGEEAKGAALASDAFFPFAWKDAVEEACENGIGVIAEPGGSIRDGDAIDCCDKYGVSLLFTNVRHFRH</sequence>
<name>A0A200PYB1_MACCD</name>
<dbReference type="PIRSF" id="PIRSF000414">
    <property type="entry name" value="AICARFT_IMPCHas"/>
    <property type="match status" value="1"/>
</dbReference>
<evidence type="ECO:0000256" key="6">
    <source>
        <dbReference type="ARBA" id="ARBA00022801"/>
    </source>
</evidence>
<keyword evidence="4" id="KW-0808">Transferase</keyword>
<dbReference type="InterPro" id="IPR036914">
    <property type="entry name" value="MGS-like_dom_sf"/>
</dbReference>
<dbReference type="InterPro" id="IPR002695">
    <property type="entry name" value="PurH-like"/>
</dbReference>
<dbReference type="EMBL" id="MVGT01003785">
    <property type="protein sequence ID" value="OVA03200.1"/>
    <property type="molecule type" value="Genomic_DNA"/>
</dbReference>
<organism evidence="11 12">
    <name type="scientific">Macleaya cordata</name>
    <name type="common">Five-seeded plume-poppy</name>
    <name type="synonym">Bocconia cordata</name>
    <dbReference type="NCBI Taxonomy" id="56857"/>
    <lineage>
        <taxon>Eukaryota</taxon>
        <taxon>Viridiplantae</taxon>
        <taxon>Streptophyta</taxon>
        <taxon>Embryophyta</taxon>
        <taxon>Tracheophyta</taxon>
        <taxon>Spermatophyta</taxon>
        <taxon>Magnoliopsida</taxon>
        <taxon>Ranunculales</taxon>
        <taxon>Papaveraceae</taxon>
        <taxon>Papaveroideae</taxon>
        <taxon>Macleaya</taxon>
    </lineage>
</organism>
<dbReference type="CDD" id="cd01421">
    <property type="entry name" value="IMPCH"/>
    <property type="match status" value="1"/>
</dbReference>
<dbReference type="Gene3D" id="3.40.140.20">
    <property type="match status" value="2"/>
</dbReference>
<evidence type="ECO:0000259" key="10">
    <source>
        <dbReference type="PROSITE" id="PS51855"/>
    </source>
</evidence>
<evidence type="ECO:0000256" key="8">
    <source>
        <dbReference type="ARBA" id="ARBA00050488"/>
    </source>
</evidence>
<accession>A0A200PYB1</accession>
<dbReference type="FunCoup" id="A0A200PYB1">
    <property type="interactions" value="2753"/>
</dbReference>
<dbReference type="PANTHER" id="PTHR11692">
    <property type="entry name" value="BIFUNCTIONAL PURINE BIOSYNTHESIS PROTEIN PURH"/>
    <property type="match status" value="1"/>
</dbReference>
<dbReference type="InterPro" id="IPR024051">
    <property type="entry name" value="AICAR_Tfase_dup_dom_sf"/>
</dbReference>
<comment type="pathway">
    <text evidence="2">Purine metabolism; IMP biosynthesis via de novo pathway; 5-formamido-1-(5-phospho-D-ribosyl)imidazole-4-carboxamide from 5-amino-1-(5-phospho-D-ribosyl)imidazole-4-carboxamide (10-formyl THF route): step 1/1.</text>
</comment>
<evidence type="ECO:0000256" key="1">
    <source>
        <dbReference type="ARBA" id="ARBA00004844"/>
    </source>
</evidence>
<dbReference type="FunFam" id="3.40.140.20:FF:000001">
    <property type="entry name" value="Bifunctional purine biosynthesis protein PurH"/>
    <property type="match status" value="1"/>
</dbReference>
<dbReference type="Pfam" id="PF02142">
    <property type="entry name" value="MGS"/>
    <property type="match status" value="1"/>
</dbReference>
<dbReference type="Pfam" id="PF01808">
    <property type="entry name" value="AICARFT_IMPCHas"/>
    <property type="match status" value="1"/>
</dbReference>
<keyword evidence="6" id="KW-0378">Hydrolase</keyword>
<dbReference type="OMA" id="IKHNNPC"/>
<evidence type="ECO:0000256" key="3">
    <source>
        <dbReference type="ARBA" id="ARBA00007667"/>
    </source>
</evidence>
<evidence type="ECO:0000256" key="2">
    <source>
        <dbReference type="ARBA" id="ARBA00004954"/>
    </source>
</evidence>
<dbReference type="UniPathway" id="UPA00074">
    <property type="reaction ID" value="UER00133"/>
</dbReference>
<evidence type="ECO:0000256" key="9">
    <source>
        <dbReference type="ARBA" id="ARBA00050687"/>
    </source>
</evidence>
<dbReference type="GO" id="GO:0005829">
    <property type="term" value="C:cytosol"/>
    <property type="evidence" value="ECO:0007669"/>
    <property type="project" value="TreeGrafter"/>
</dbReference>
<evidence type="ECO:0000313" key="12">
    <source>
        <dbReference type="Proteomes" id="UP000195402"/>
    </source>
</evidence>
<dbReference type="NCBIfam" id="NF002049">
    <property type="entry name" value="PRK00881.1"/>
    <property type="match status" value="1"/>
</dbReference>
<dbReference type="AlphaFoldDB" id="A0A200PYB1"/>
<dbReference type="Gene3D" id="3.40.50.1380">
    <property type="entry name" value="Methylglyoxal synthase-like domain"/>
    <property type="match status" value="1"/>
</dbReference>
<dbReference type="InterPro" id="IPR011607">
    <property type="entry name" value="MGS-like_dom"/>
</dbReference>
<dbReference type="SUPFAM" id="SSF52335">
    <property type="entry name" value="Methylglyoxal synthase-like"/>
    <property type="match status" value="1"/>
</dbReference>
<keyword evidence="12" id="KW-1185">Reference proteome</keyword>
<comment type="catalytic activity">
    <reaction evidence="9">
        <text>IMP + H2O = 5-formamido-1-(5-phospho-D-ribosyl)imidazole-4-carboxamide</text>
        <dbReference type="Rhea" id="RHEA:18445"/>
        <dbReference type="ChEBI" id="CHEBI:15377"/>
        <dbReference type="ChEBI" id="CHEBI:58053"/>
        <dbReference type="ChEBI" id="CHEBI:58467"/>
        <dbReference type="EC" id="3.5.4.10"/>
    </reaction>
</comment>
<gene>
    <name evidence="11" type="ORF">BVC80_8891g2</name>
</gene>
<dbReference type="Proteomes" id="UP000195402">
    <property type="component" value="Unassembled WGS sequence"/>
</dbReference>
<keyword evidence="7" id="KW-0511">Multifunctional enzyme</keyword>
<dbReference type="SMART" id="SM00798">
    <property type="entry name" value="AICARFT_IMPCHas"/>
    <property type="match status" value="1"/>
</dbReference>